<protein>
    <submittedName>
        <fullName evidence="2">Uncharacterized protein</fullName>
    </submittedName>
</protein>
<dbReference type="EMBL" id="JAVFKD010000016">
    <property type="protein sequence ID" value="KAK5987515.1"/>
    <property type="molecule type" value="Genomic_DNA"/>
</dbReference>
<name>A0ABR0S6U0_9HYPO</name>
<feature type="region of interest" description="Disordered" evidence="1">
    <location>
        <begin position="140"/>
        <end position="221"/>
    </location>
</feature>
<organism evidence="2 3">
    <name type="scientific">Cladobotryum mycophilum</name>
    <dbReference type="NCBI Taxonomy" id="491253"/>
    <lineage>
        <taxon>Eukaryota</taxon>
        <taxon>Fungi</taxon>
        <taxon>Dikarya</taxon>
        <taxon>Ascomycota</taxon>
        <taxon>Pezizomycotina</taxon>
        <taxon>Sordariomycetes</taxon>
        <taxon>Hypocreomycetidae</taxon>
        <taxon>Hypocreales</taxon>
        <taxon>Hypocreaceae</taxon>
        <taxon>Cladobotryum</taxon>
    </lineage>
</organism>
<dbReference type="Proteomes" id="UP001338125">
    <property type="component" value="Unassembled WGS sequence"/>
</dbReference>
<evidence type="ECO:0000256" key="1">
    <source>
        <dbReference type="SAM" id="MobiDB-lite"/>
    </source>
</evidence>
<gene>
    <name evidence="2" type="ORF">PT974_11646</name>
</gene>
<comment type="caution">
    <text evidence="2">The sequence shown here is derived from an EMBL/GenBank/DDBJ whole genome shotgun (WGS) entry which is preliminary data.</text>
</comment>
<reference evidence="2 3" key="1">
    <citation type="submission" date="2024-01" db="EMBL/GenBank/DDBJ databases">
        <title>Complete genome of Cladobotryum mycophilum ATHUM6906.</title>
        <authorList>
            <person name="Christinaki A.C."/>
            <person name="Myridakis A.I."/>
            <person name="Kouvelis V.N."/>
        </authorList>
    </citation>
    <scope>NUCLEOTIDE SEQUENCE [LARGE SCALE GENOMIC DNA]</scope>
    <source>
        <strain evidence="2 3">ATHUM6906</strain>
    </source>
</reference>
<accession>A0ABR0S6U0</accession>
<evidence type="ECO:0000313" key="3">
    <source>
        <dbReference type="Proteomes" id="UP001338125"/>
    </source>
</evidence>
<feature type="compositionally biased region" description="Basic and acidic residues" evidence="1">
    <location>
        <begin position="140"/>
        <end position="149"/>
    </location>
</feature>
<proteinExistence type="predicted"/>
<keyword evidence="3" id="KW-1185">Reference proteome</keyword>
<feature type="compositionally biased region" description="Polar residues" evidence="1">
    <location>
        <begin position="150"/>
        <end position="175"/>
    </location>
</feature>
<sequence length="221" mass="24789">MDGLNECRTARVAEVLADFRTLQYYIAAGPVEPENVEDYYTEGWAALRQCTIDGQHILDCAADTRVPMAQGGEEEQTKAELTQVLLDAYSRRHEGQKILLRQGAAQRWIEYRNQVLQGQRPHPGNHPQLHALDDQLRAVSSDKPEHRNDSPLSGQQQQQRNLPQSPTNTSTQSCWQLIKAKAAGRLRTRASGGSSAGYDPDEIDQRDGENDPTIAIFTLRR</sequence>
<evidence type="ECO:0000313" key="2">
    <source>
        <dbReference type="EMBL" id="KAK5987515.1"/>
    </source>
</evidence>